<sequence length="187" mass="21235">AVEKGYQIIKIHEVWHFTPENRCTGLFADYVNTWLKLKQESAGWPAGVETPEQKAAYIRDYKKHEGIKLEHVTENPGRKSIAKMLLNSFKTNVFVAAFTTSLARLKLYEALDFLGDRALYYNTDSVIYKTKPGQEKLPLGPYLGQFTDELGGDFIVEFCSGGAKNYGYLTKKGKVECKVRGFTLNYE</sequence>
<dbReference type="Gene3D" id="3.90.1600.10">
    <property type="entry name" value="Palm domain of DNA polymerase"/>
    <property type="match status" value="1"/>
</dbReference>
<dbReference type="InterPro" id="IPR023211">
    <property type="entry name" value="DNA_pol_palm_dom_sf"/>
</dbReference>
<comment type="caution">
    <text evidence="1">The sequence shown here is derived from an EMBL/GenBank/DDBJ whole genome shotgun (WGS) entry which is preliminary data.</text>
</comment>
<name>A0ABN8MEB1_9CNID</name>
<accession>A0ABN8MEB1</accession>
<evidence type="ECO:0008006" key="3">
    <source>
        <dbReference type="Google" id="ProtNLM"/>
    </source>
</evidence>
<evidence type="ECO:0000313" key="1">
    <source>
        <dbReference type="EMBL" id="CAH3026793.1"/>
    </source>
</evidence>
<keyword evidence="2" id="KW-1185">Reference proteome</keyword>
<dbReference type="EMBL" id="CALNXI010000422">
    <property type="protein sequence ID" value="CAH3026793.1"/>
    <property type="molecule type" value="Genomic_DNA"/>
</dbReference>
<proteinExistence type="predicted"/>
<dbReference type="PANTHER" id="PTHR33568">
    <property type="entry name" value="DNA POLYMERASE"/>
    <property type="match status" value="1"/>
</dbReference>
<feature type="non-terminal residue" evidence="1">
    <location>
        <position position="1"/>
    </location>
</feature>
<dbReference type="InterPro" id="IPR043502">
    <property type="entry name" value="DNA/RNA_pol_sf"/>
</dbReference>
<dbReference type="SUPFAM" id="SSF56672">
    <property type="entry name" value="DNA/RNA polymerases"/>
    <property type="match status" value="1"/>
</dbReference>
<protein>
    <recommendedName>
        <fullName evidence="3">DNA-directed DNA polymerase</fullName>
    </recommendedName>
</protein>
<dbReference type="PANTHER" id="PTHR33568:SF3">
    <property type="entry name" value="DNA-DIRECTED DNA POLYMERASE"/>
    <property type="match status" value="1"/>
</dbReference>
<dbReference type="Proteomes" id="UP001159427">
    <property type="component" value="Unassembled WGS sequence"/>
</dbReference>
<organism evidence="1 2">
    <name type="scientific">Porites evermanni</name>
    <dbReference type="NCBI Taxonomy" id="104178"/>
    <lineage>
        <taxon>Eukaryota</taxon>
        <taxon>Metazoa</taxon>
        <taxon>Cnidaria</taxon>
        <taxon>Anthozoa</taxon>
        <taxon>Hexacorallia</taxon>
        <taxon>Scleractinia</taxon>
        <taxon>Fungiina</taxon>
        <taxon>Poritidae</taxon>
        <taxon>Porites</taxon>
    </lineage>
</organism>
<evidence type="ECO:0000313" key="2">
    <source>
        <dbReference type="Proteomes" id="UP001159427"/>
    </source>
</evidence>
<reference evidence="1 2" key="1">
    <citation type="submission" date="2022-05" db="EMBL/GenBank/DDBJ databases">
        <authorList>
            <consortium name="Genoscope - CEA"/>
            <person name="William W."/>
        </authorList>
    </citation>
    <scope>NUCLEOTIDE SEQUENCE [LARGE SCALE GENOMIC DNA]</scope>
</reference>
<feature type="non-terminal residue" evidence="1">
    <location>
        <position position="187"/>
    </location>
</feature>
<gene>
    <name evidence="1" type="ORF">PEVE_00029976</name>
</gene>